<reference evidence="1 2" key="1">
    <citation type="journal article" date="2015" name="Genome Announc.">
        <title>Expanding the biotechnology potential of lactobacilli through comparative genomics of 213 strains and associated genera.</title>
        <authorList>
            <person name="Sun Z."/>
            <person name="Harris H.M."/>
            <person name="McCann A."/>
            <person name="Guo C."/>
            <person name="Argimon S."/>
            <person name="Zhang W."/>
            <person name="Yang X."/>
            <person name="Jeffery I.B."/>
            <person name="Cooney J.C."/>
            <person name="Kagawa T.F."/>
            <person name="Liu W."/>
            <person name="Song Y."/>
            <person name="Salvetti E."/>
            <person name="Wrobel A."/>
            <person name="Rasinkangas P."/>
            <person name="Parkhill J."/>
            <person name="Rea M.C."/>
            <person name="O'Sullivan O."/>
            <person name="Ritari J."/>
            <person name="Douillard F.P."/>
            <person name="Paul Ross R."/>
            <person name="Yang R."/>
            <person name="Briner A.E."/>
            <person name="Felis G.E."/>
            <person name="de Vos W.M."/>
            <person name="Barrangou R."/>
            <person name="Klaenhammer T.R."/>
            <person name="Caufield P.W."/>
            <person name="Cui Y."/>
            <person name="Zhang H."/>
            <person name="O'Toole P.W."/>
        </authorList>
    </citation>
    <scope>NUCLEOTIDE SEQUENCE [LARGE SCALE GENOMIC DNA]</scope>
    <source>
        <strain evidence="1 2">DSM 15833</strain>
    </source>
</reference>
<dbReference type="PATRIC" id="fig|1423740.3.peg.1925"/>
<evidence type="ECO:0008006" key="3">
    <source>
        <dbReference type="Google" id="ProtNLM"/>
    </source>
</evidence>
<dbReference type="EMBL" id="AZFH01000037">
    <property type="protein sequence ID" value="KRL81384.1"/>
    <property type="molecule type" value="Genomic_DNA"/>
</dbReference>
<comment type="caution">
    <text evidence="1">The sequence shown here is derived from an EMBL/GenBank/DDBJ whole genome shotgun (WGS) entry which is preliminary data.</text>
</comment>
<gene>
    <name evidence="1" type="ORF">FC36_GL001787</name>
</gene>
<dbReference type="OrthoDB" id="9810101at2"/>
<evidence type="ECO:0000313" key="1">
    <source>
        <dbReference type="EMBL" id="KRL81384.1"/>
    </source>
</evidence>
<sequence length="166" mass="19386">MIKDNYQMVREFHQIFDDRIKERPTQLPNQEVAYRSEFMLEELLEFLVADAHGKSQIKARFVEIEAALKRAEEKVLMKKRPSYPDLVKQSDALGDLIYLAYGTFALMGIDPKEIITSIHQANLEKLFPDGRPHYDSRTKKVLKPDNWHGPESKIQATLEKQRILDM</sequence>
<name>A0A0R1TSG6_9LACO</name>
<dbReference type="AlphaFoldDB" id="A0A0R1TSG6"/>
<dbReference type="Gene3D" id="1.10.3420.10">
    <property type="entry name" value="putative ntp pyrophosphohydrolase like domain"/>
    <property type="match status" value="1"/>
</dbReference>
<organism evidence="1 2">
    <name type="scientific">Ligilactobacillus equi DSM 15833 = JCM 10991</name>
    <dbReference type="NCBI Taxonomy" id="1423740"/>
    <lineage>
        <taxon>Bacteria</taxon>
        <taxon>Bacillati</taxon>
        <taxon>Bacillota</taxon>
        <taxon>Bacilli</taxon>
        <taxon>Lactobacillales</taxon>
        <taxon>Lactobacillaceae</taxon>
        <taxon>Ligilactobacillus</taxon>
    </lineage>
</organism>
<dbReference type="RefSeq" id="WP_025020590.1">
    <property type="nucleotide sequence ID" value="NZ_AZFH01000037.1"/>
</dbReference>
<proteinExistence type="predicted"/>
<dbReference type="Proteomes" id="UP000051048">
    <property type="component" value="Unassembled WGS sequence"/>
</dbReference>
<dbReference type="InterPro" id="IPR021130">
    <property type="entry name" value="PRib-ATP_PPHydrolase-like"/>
</dbReference>
<protein>
    <recommendedName>
        <fullName evidence="3">Cof family protein</fullName>
    </recommendedName>
</protein>
<accession>A0A0R1TSG6</accession>
<evidence type="ECO:0000313" key="2">
    <source>
        <dbReference type="Proteomes" id="UP000051048"/>
    </source>
</evidence>
<dbReference type="Pfam" id="PF01503">
    <property type="entry name" value="PRA-PH"/>
    <property type="match status" value="1"/>
</dbReference>
<dbReference type="InterPro" id="IPR023292">
    <property type="entry name" value="NTP_PyroPHydrolase-like_dom_sf"/>
</dbReference>
<dbReference type="STRING" id="1423740.FC36_GL001787"/>